<name>A0AA41CJ19_STEMA</name>
<gene>
    <name evidence="4" type="ORF">I5V89_14860</name>
</gene>
<feature type="region of interest" description="Disordered" evidence="1">
    <location>
        <begin position="47"/>
        <end position="83"/>
    </location>
</feature>
<sequence length="139" mass="14309">MLQSAFCAHSVESAMRALSCLGCLLLLASANAVAGPVYKWKDAHGVTQYSETPPAGKKFETREQARTPQAAASTETPAAPVPGQCSTARANLALLDGGGQVMQDTDGDGKADTPLTPEQHTAQRGLAQAAIKAYCPPAG</sequence>
<evidence type="ECO:0000259" key="3">
    <source>
        <dbReference type="Pfam" id="PF13511"/>
    </source>
</evidence>
<dbReference type="Proteomes" id="UP000634179">
    <property type="component" value="Unassembled WGS sequence"/>
</dbReference>
<feature type="chain" id="PRO_5041278242" evidence="2">
    <location>
        <begin position="35"/>
        <end position="139"/>
    </location>
</feature>
<proteinExistence type="predicted"/>
<dbReference type="Pfam" id="PF13511">
    <property type="entry name" value="DUF4124"/>
    <property type="match status" value="1"/>
</dbReference>
<feature type="signal peptide" evidence="2">
    <location>
        <begin position="1"/>
        <end position="34"/>
    </location>
</feature>
<keyword evidence="2" id="KW-0732">Signal</keyword>
<dbReference type="AlphaFoldDB" id="A0AA41CJ19"/>
<comment type="caution">
    <text evidence="4">The sequence shown here is derived from an EMBL/GenBank/DDBJ whole genome shotgun (WGS) entry which is preliminary data.</text>
</comment>
<feature type="domain" description="DUF4124" evidence="3">
    <location>
        <begin position="24"/>
        <end position="78"/>
    </location>
</feature>
<evidence type="ECO:0000256" key="1">
    <source>
        <dbReference type="SAM" id="MobiDB-lite"/>
    </source>
</evidence>
<organism evidence="4 5">
    <name type="scientific">Stenotrophomonas maltophilia</name>
    <name type="common">Pseudomonas maltophilia</name>
    <name type="synonym">Xanthomonas maltophilia</name>
    <dbReference type="NCBI Taxonomy" id="40324"/>
    <lineage>
        <taxon>Bacteria</taxon>
        <taxon>Pseudomonadati</taxon>
        <taxon>Pseudomonadota</taxon>
        <taxon>Gammaproteobacteria</taxon>
        <taxon>Lysobacterales</taxon>
        <taxon>Lysobacteraceae</taxon>
        <taxon>Stenotrophomonas</taxon>
        <taxon>Stenotrophomonas maltophilia group</taxon>
    </lineage>
</organism>
<accession>A0AA41CJ19</accession>
<reference evidence="4" key="1">
    <citation type="submission" date="2020-11" db="EMBL/GenBank/DDBJ databases">
        <title>Enhanced detection system for hospital associated transmission using whole genome sequencing surveillance.</title>
        <authorList>
            <person name="Harrison L.H."/>
            <person name="Van Tyne D."/>
            <person name="Marsh J.W."/>
            <person name="Griffith M.P."/>
            <person name="Snyder D.J."/>
            <person name="Cooper V.S."/>
            <person name="Mustapha M."/>
        </authorList>
    </citation>
    <scope>NUCLEOTIDE SEQUENCE</scope>
    <source>
        <strain evidence="4">STEN00053</strain>
    </source>
</reference>
<evidence type="ECO:0000256" key="2">
    <source>
        <dbReference type="SAM" id="SignalP"/>
    </source>
</evidence>
<protein>
    <submittedName>
        <fullName evidence="4">DUF4124 domain-containing protein</fullName>
    </submittedName>
</protein>
<evidence type="ECO:0000313" key="4">
    <source>
        <dbReference type="EMBL" id="MBH1791153.1"/>
    </source>
</evidence>
<dbReference type="EMBL" id="JADUOV010000010">
    <property type="protein sequence ID" value="MBH1791153.1"/>
    <property type="molecule type" value="Genomic_DNA"/>
</dbReference>
<evidence type="ECO:0000313" key="5">
    <source>
        <dbReference type="Proteomes" id="UP000634179"/>
    </source>
</evidence>
<feature type="compositionally biased region" description="Polar residues" evidence="1">
    <location>
        <begin position="66"/>
        <end position="76"/>
    </location>
</feature>
<feature type="region of interest" description="Disordered" evidence="1">
    <location>
        <begin position="98"/>
        <end position="121"/>
    </location>
</feature>
<dbReference type="InterPro" id="IPR025392">
    <property type="entry name" value="DUF4124"/>
</dbReference>